<feature type="domain" description="MEKHLA" evidence="1">
    <location>
        <begin position="12"/>
        <end position="151"/>
    </location>
</feature>
<dbReference type="Proteomes" id="UP000619260">
    <property type="component" value="Unassembled WGS sequence"/>
</dbReference>
<proteinExistence type="predicted"/>
<protein>
    <submittedName>
        <fullName evidence="2">MEKHLA domain-containing protein</fullName>
    </submittedName>
</protein>
<dbReference type="Gene3D" id="3.30.450.20">
    <property type="entry name" value="PAS domain"/>
    <property type="match status" value="1"/>
</dbReference>
<dbReference type="InterPro" id="IPR013978">
    <property type="entry name" value="MEKHLA"/>
</dbReference>
<dbReference type="InterPro" id="IPR000014">
    <property type="entry name" value="PAS"/>
</dbReference>
<sequence length="161" mass="17664">MSPDAPGRDPRYADLIADSYLMHIGEELVPGGLRGTGAASWLYDASAPLLAHDAAADPLFVYANRKAQALFGYEWDEFVGLPSRLSAGEQDRESRRAFLESVRRQGYADNYRGPRVTRDGRRFWIENATVWNLVGPDGAPAGQAAMILRWSTGRATAASAY</sequence>
<dbReference type="SUPFAM" id="SSF55785">
    <property type="entry name" value="PYP-like sensor domain (PAS domain)"/>
    <property type="match status" value="1"/>
</dbReference>
<dbReference type="InterPro" id="IPR035965">
    <property type="entry name" value="PAS-like_dom_sf"/>
</dbReference>
<dbReference type="EMBL" id="BOPF01000005">
    <property type="protein sequence ID" value="GIJ44943.1"/>
    <property type="molecule type" value="Genomic_DNA"/>
</dbReference>
<reference evidence="2" key="1">
    <citation type="submission" date="2021-01" db="EMBL/GenBank/DDBJ databases">
        <title>Whole genome shotgun sequence of Virgisporangium aliadipatigenens NBRC 105644.</title>
        <authorList>
            <person name="Komaki H."/>
            <person name="Tamura T."/>
        </authorList>
    </citation>
    <scope>NUCLEOTIDE SEQUENCE</scope>
    <source>
        <strain evidence="2">NBRC 105644</strain>
    </source>
</reference>
<dbReference type="RefSeq" id="WP_203898496.1">
    <property type="nucleotide sequence ID" value="NZ_BOPF01000005.1"/>
</dbReference>
<organism evidence="2 3">
    <name type="scientific">Virgisporangium aliadipatigenens</name>
    <dbReference type="NCBI Taxonomy" id="741659"/>
    <lineage>
        <taxon>Bacteria</taxon>
        <taxon>Bacillati</taxon>
        <taxon>Actinomycetota</taxon>
        <taxon>Actinomycetes</taxon>
        <taxon>Micromonosporales</taxon>
        <taxon>Micromonosporaceae</taxon>
        <taxon>Virgisporangium</taxon>
    </lineage>
</organism>
<evidence type="ECO:0000313" key="3">
    <source>
        <dbReference type="Proteomes" id="UP000619260"/>
    </source>
</evidence>
<keyword evidence="3" id="KW-1185">Reference proteome</keyword>
<dbReference type="NCBIfam" id="TIGR00229">
    <property type="entry name" value="sensory_box"/>
    <property type="match status" value="1"/>
</dbReference>
<dbReference type="CDD" id="cd00130">
    <property type="entry name" value="PAS"/>
    <property type="match status" value="1"/>
</dbReference>
<comment type="caution">
    <text evidence="2">The sequence shown here is derived from an EMBL/GenBank/DDBJ whole genome shotgun (WGS) entry which is preliminary data.</text>
</comment>
<evidence type="ECO:0000313" key="2">
    <source>
        <dbReference type="EMBL" id="GIJ44943.1"/>
    </source>
</evidence>
<evidence type="ECO:0000259" key="1">
    <source>
        <dbReference type="Pfam" id="PF08670"/>
    </source>
</evidence>
<dbReference type="AlphaFoldDB" id="A0A8J3YIS5"/>
<dbReference type="Pfam" id="PF08670">
    <property type="entry name" value="MEKHLA"/>
    <property type="match status" value="1"/>
</dbReference>
<name>A0A8J3YIS5_9ACTN</name>
<gene>
    <name evidence="2" type="ORF">Val02_18290</name>
</gene>
<accession>A0A8J3YIS5</accession>